<evidence type="ECO:0000256" key="5">
    <source>
        <dbReference type="SAM" id="Phobius"/>
    </source>
</evidence>
<keyword evidence="2" id="KW-0677">Repeat</keyword>
<evidence type="ECO:0000313" key="7">
    <source>
        <dbReference type="EMBL" id="OJH49602.1"/>
    </source>
</evidence>
<dbReference type="Pfam" id="PF13229">
    <property type="entry name" value="Beta_helix"/>
    <property type="match status" value="1"/>
</dbReference>
<dbReference type="AlphaFoldDB" id="A0A1L9C4Z5"/>
<dbReference type="InterPro" id="IPR007742">
    <property type="entry name" value="NosD_dom"/>
</dbReference>
<evidence type="ECO:0000256" key="4">
    <source>
        <dbReference type="SAM" id="MobiDB-lite"/>
    </source>
</evidence>
<dbReference type="InterPro" id="IPR011050">
    <property type="entry name" value="Pectin_lyase_fold/virulence"/>
</dbReference>
<dbReference type="SMART" id="SM00710">
    <property type="entry name" value="PbH1"/>
    <property type="match status" value="15"/>
</dbReference>
<dbReference type="RefSeq" id="WP_072358542.1">
    <property type="nucleotide sequence ID" value="NZ_FXBN01000001.1"/>
</dbReference>
<keyword evidence="10" id="KW-1185">Reference proteome</keyword>
<reference evidence="8" key="3">
    <citation type="submission" date="2017-04" db="EMBL/GenBank/DDBJ databases">
        <authorList>
            <person name="Afonso C.L."/>
            <person name="Miller P.J."/>
            <person name="Scott M.A."/>
            <person name="Spackman E."/>
            <person name="Goraichik I."/>
            <person name="Dimitrov K.M."/>
            <person name="Suarez D.L."/>
            <person name="Swayne D.E."/>
        </authorList>
    </citation>
    <scope>NUCLEOTIDE SEQUENCE [LARGE SCALE GENOMIC DNA]</scope>
    <source>
        <strain evidence="8">FDF-1</strain>
    </source>
</reference>
<dbReference type="EMBL" id="FXBN01000001">
    <property type="protein sequence ID" value="SMH35197.1"/>
    <property type="molecule type" value="Genomic_DNA"/>
</dbReference>
<reference evidence="7 9" key="1">
    <citation type="submission" date="2014-12" db="EMBL/GenBank/DDBJ databases">
        <title>The genome sequence of Methanohalophilus portucalensis strain FDF1.</title>
        <authorList>
            <person name="Lai M.-C."/>
            <person name="Lai S.-J."/>
        </authorList>
    </citation>
    <scope>NUCLEOTIDE SEQUENCE [LARGE SCALE GENOMIC DNA]</scope>
    <source>
        <strain evidence="7 9">FDF-1</strain>
    </source>
</reference>
<reference evidence="10" key="2">
    <citation type="submission" date="2017-04" db="EMBL/GenBank/DDBJ databases">
        <authorList>
            <person name="Varghese N."/>
            <person name="Submissions S."/>
        </authorList>
    </citation>
    <scope>NUCLEOTIDE SEQUENCE [LARGE SCALE GENOMIC DNA]</scope>
    <source>
        <strain evidence="10">FDF-1</strain>
    </source>
</reference>
<dbReference type="Proteomes" id="UP000193969">
    <property type="component" value="Unassembled WGS sequence"/>
</dbReference>
<dbReference type="Pfam" id="PF26597">
    <property type="entry name" value="VPxxxP-CTERM_ARCH"/>
    <property type="match status" value="1"/>
</dbReference>
<evidence type="ECO:0000313" key="10">
    <source>
        <dbReference type="Proteomes" id="UP000193969"/>
    </source>
</evidence>
<evidence type="ECO:0000259" key="6">
    <source>
        <dbReference type="PROSITE" id="PS50268"/>
    </source>
</evidence>
<gene>
    <name evidence="7" type="ORF">MPF_0390</name>
    <name evidence="8" type="ORF">SAMN06264941_0947</name>
</gene>
<dbReference type="SMART" id="SM00722">
    <property type="entry name" value="CASH"/>
    <property type="match status" value="2"/>
</dbReference>
<dbReference type="InterPro" id="IPR022441">
    <property type="entry name" value="Para_beta_helix_rpt-2"/>
</dbReference>
<name>A0A1L9C4Z5_9EURY</name>
<dbReference type="InterPro" id="IPR026428">
    <property type="entry name" value="VPxxxP_CTERM"/>
</dbReference>
<dbReference type="STRING" id="523843.SAMN06264941_0947"/>
<keyword evidence="5" id="KW-1133">Transmembrane helix</keyword>
<dbReference type="PANTHER" id="PTHR22990">
    <property type="entry name" value="F-BOX ONLY PROTEIN"/>
    <property type="match status" value="1"/>
</dbReference>
<dbReference type="GO" id="GO:0007156">
    <property type="term" value="P:homophilic cell adhesion via plasma membrane adhesion molecules"/>
    <property type="evidence" value="ECO:0007669"/>
    <property type="project" value="InterPro"/>
</dbReference>
<dbReference type="SUPFAM" id="SSF51126">
    <property type="entry name" value="Pectin lyase-like"/>
    <property type="match status" value="3"/>
</dbReference>
<dbReference type="InterPro" id="IPR006626">
    <property type="entry name" value="PbH1"/>
</dbReference>
<evidence type="ECO:0000256" key="2">
    <source>
        <dbReference type="ARBA" id="ARBA00022737"/>
    </source>
</evidence>
<protein>
    <submittedName>
        <fullName evidence="7">Periplasmic copper-binding protein</fullName>
    </submittedName>
    <submittedName>
        <fullName evidence="8">VPXXXP-CTERM protein sorting domain-containing protein</fullName>
    </submittedName>
</protein>
<dbReference type="InterPro" id="IPR051550">
    <property type="entry name" value="SCF-Subunits/Alg-Epimerases"/>
</dbReference>
<feature type="domain" description="Cadherin" evidence="6">
    <location>
        <begin position="549"/>
        <end position="631"/>
    </location>
</feature>
<feature type="region of interest" description="Disordered" evidence="4">
    <location>
        <begin position="676"/>
        <end position="695"/>
    </location>
</feature>
<dbReference type="Pfam" id="PF05048">
    <property type="entry name" value="NosD"/>
    <property type="match status" value="2"/>
</dbReference>
<dbReference type="InterPro" id="IPR006633">
    <property type="entry name" value="Carb-bd_sugar_hydrolysis-dom"/>
</dbReference>
<organism evidence="7 9">
    <name type="scientific">Methanohalophilus portucalensis FDF-1</name>
    <dbReference type="NCBI Taxonomy" id="523843"/>
    <lineage>
        <taxon>Archaea</taxon>
        <taxon>Methanobacteriati</taxon>
        <taxon>Methanobacteriota</taxon>
        <taxon>Stenosarchaea group</taxon>
        <taxon>Methanomicrobia</taxon>
        <taxon>Methanosarcinales</taxon>
        <taxon>Methanosarcinaceae</taxon>
        <taxon>Methanohalophilus</taxon>
    </lineage>
</organism>
<proteinExistence type="predicted"/>
<accession>A0A1L9C4Z5</accession>
<dbReference type="Proteomes" id="UP000185713">
    <property type="component" value="Unassembled WGS sequence"/>
</dbReference>
<dbReference type="NCBIfam" id="TIGR04143">
    <property type="entry name" value="VPxxxP_CTERM"/>
    <property type="match status" value="1"/>
</dbReference>
<evidence type="ECO:0000256" key="1">
    <source>
        <dbReference type="ARBA" id="ARBA00004906"/>
    </source>
</evidence>
<evidence type="ECO:0000313" key="9">
    <source>
        <dbReference type="Proteomes" id="UP000185713"/>
    </source>
</evidence>
<evidence type="ECO:0000256" key="3">
    <source>
        <dbReference type="ARBA" id="ARBA00022786"/>
    </source>
</evidence>
<feature type="transmembrane region" description="Helical" evidence="5">
    <location>
        <begin position="706"/>
        <end position="723"/>
    </location>
</feature>
<dbReference type="PROSITE" id="PS50268">
    <property type="entry name" value="CADHERIN_2"/>
    <property type="match status" value="1"/>
</dbReference>
<dbReference type="GO" id="GO:0005509">
    <property type="term" value="F:calcium ion binding"/>
    <property type="evidence" value="ECO:0007669"/>
    <property type="project" value="InterPro"/>
</dbReference>
<keyword evidence="5" id="KW-0472">Membrane</keyword>
<dbReference type="NCBIfam" id="TIGR03804">
    <property type="entry name" value="para_beta_helix"/>
    <property type="match status" value="6"/>
</dbReference>
<keyword evidence="5" id="KW-0812">Transmembrane</keyword>
<dbReference type="InterPro" id="IPR002126">
    <property type="entry name" value="Cadherin-like_dom"/>
</dbReference>
<dbReference type="Gene3D" id="2.160.20.10">
    <property type="entry name" value="Single-stranded right-handed beta-helix, Pectin lyase-like"/>
    <property type="match status" value="3"/>
</dbReference>
<dbReference type="GO" id="GO:0016020">
    <property type="term" value="C:membrane"/>
    <property type="evidence" value="ECO:0007669"/>
    <property type="project" value="InterPro"/>
</dbReference>
<dbReference type="PANTHER" id="PTHR22990:SF15">
    <property type="entry name" value="F-BOX ONLY PROTEIN 10"/>
    <property type="match status" value="1"/>
</dbReference>
<sequence length="727" mass="79362">MRENVDIHRFWILLASAVVLVLLSSVSMAAEIRVDDDDGTKDYDTIQGAVDAAGDYDTILVYPGTYNENVNVDIPLNITSTDGASVTHVTADVLEYPVFDIESNNVTINGFNISGTTHTYRGSITLDEVEYCNITNNNISNSDNGIFIRLTSKNNNLVDNHVSGNTKGIYLWYTYYNNLTNNVVTRNNNGIYLESSEENELIDNTILDNVDNGIYLKDSYDNNLHNNNVSGNNKGICMYSPKDFPSDNNFSSNTVFNNVNEGIFLQYPLDSTLTDNSVYNNSEGIVLQYPQDSTLTDNTVFNNTGSGITLDDDGDHEVRNENNTLIDNTVLNNNKGIDILYVDNTTLIGNTVLDNNNGIWIDKCYYNNLTGNNVSNNTDKGIYLFSSHHNNLVGNNVLENCVFGIYQNIGGLHLTSSNYNFIEYNNISYNGDNGIYMDGYNTGCGNNNLSGNILSNNGWYGISLKGTAHYIYNNTISNNGNGGIYLTGEGNYIYNNYFNNDIRNAYISGAPGTQLNTTNNTGPNIIGGPYIGGNFWATPDGTGFSQVNTDSDGDGFCDSPNSSYELSNGNIDYLPLAGDSTEPSVVPIAPLGKEVVTGELLELNVSVKDDSDIFSVVVNVSSVNDTVDTAFLTNVNGYWVNNSITLDVNPHGEYNLSINATDEFGNSNTSMNLSVIGESTSAGDGNEDDGGSPVYHPQPLFDVPTANPLLLVGVLGIVVMFFVRRRE</sequence>
<dbReference type="InterPro" id="IPR039448">
    <property type="entry name" value="Beta_helix"/>
</dbReference>
<comment type="pathway">
    <text evidence="1">Protein modification; protein ubiquitination.</text>
</comment>
<dbReference type="InterPro" id="IPR012334">
    <property type="entry name" value="Pectin_lyas_fold"/>
</dbReference>
<keyword evidence="3" id="KW-0833">Ubl conjugation pathway</keyword>
<dbReference type="EMBL" id="JWTK01000002">
    <property type="protein sequence ID" value="OJH49602.1"/>
    <property type="molecule type" value="Genomic_DNA"/>
</dbReference>
<evidence type="ECO:0000313" key="8">
    <source>
        <dbReference type="EMBL" id="SMH35197.1"/>
    </source>
</evidence>